<dbReference type="InterPro" id="IPR002346">
    <property type="entry name" value="Mopterin_DH_FAD-bd"/>
</dbReference>
<organism evidence="4 5">
    <name type="scientific">Nematostella vectensis</name>
    <name type="common">Starlet sea anemone</name>
    <dbReference type="NCBI Taxonomy" id="45351"/>
    <lineage>
        <taxon>Eukaryota</taxon>
        <taxon>Metazoa</taxon>
        <taxon>Cnidaria</taxon>
        <taxon>Anthozoa</taxon>
        <taxon>Hexacorallia</taxon>
        <taxon>Actiniaria</taxon>
        <taxon>Edwardsiidae</taxon>
        <taxon>Nematostella</taxon>
    </lineage>
</organism>
<dbReference type="GO" id="GO:0005506">
    <property type="term" value="F:iron ion binding"/>
    <property type="evidence" value="ECO:0007669"/>
    <property type="project" value="InterPro"/>
</dbReference>
<dbReference type="eggNOG" id="KOG0430">
    <property type="taxonomic scope" value="Eukaryota"/>
</dbReference>
<name>A7SVJ7_NEMVE</name>
<dbReference type="OMA" id="LTEMWKR"/>
<dbReference type="Pfam" id="PF01799">
    <property type="entry name" value="Fer2_2"/>
    <property type="match status" value="1"/>
</dbReference>
<dbReference type="Gene3D" id="3.30.465.10">
    <property type="match status" value="1"/>
</dbReference>
<dbReference type="FunFam" id="3.30.465.10:FF:000004">
    <property type="entry name" value="Xanthine dehydrogenase/oxidase"/>
    <property type="match status" value="1"/>
</dbReference>
<dbReference type="InterPro" id="IPR012675">
    <property type="entry name" value="Beta-grasp_dom_sf"/>
</dbReference>
<evidence type="ECO:0000256" key="2">
    <source>
        <dbReference type="ARBA" id="ARBA00022827"/>
    </source>
</evidence>
<dbReference type="Gene3D" id="3.10.20.30">
    <property type="match status" value="1"/>
</dbReference>
<keyword evidence="5" id="KW-1185">Reference proteome</keyword>
<dbReference type="PANTHER" id="PTHR45444">
    <property type="entry name" value="XANTHINE DEHYDROGENASE"/>
    <property type="match status" value="1"/>
</dbReference>
<dbReference type="Gene3D" id="3.30.43.10">
    <property type="entry name" value="Uridine Diphospho-n-acetylenolpyruvylglucosamine Reductase, domain 2"/>
    <property type="match status" value="1"/>
</dbReference>
<dbReference type="HOGENOM" id="CLU_001681_6_1_1"/>
<evidence type="ECO:0000313" key="4">
    <source>
        <dbReference type="EMBL" id="EDO32260.1"/>
    </source>
</evidence>
<evidence type="ECO:0000313" key="5">
    <source>
        <dbReference type="Proteomes" id="UP000001593"/>
    </source>
</evidence>
<proteinExistence type="predicted"/>
<dbReference type="InterPro" id="IPR002888">
    <property type="entry name" value="2Fe-2S-bd"/>
</dbReference>
<dbReference type="FunFam" id="3.30.43.10:FF:000001">
    <property type="entry name" value="Xanthine dehydrogenase/oxidase"/>
    <property type="match status" value="1"/>
</dbReference>
<dbReference type="GO" id="GO:0016491">
    <property type="term" value="F:oxidoreductase activity"/>
    <property type="evidence" value="ECO:0007669"/>
    <property type="project" value="InterPro"/>
</dbReference>
<evidence type="ECO:0000259" key="3">
    <source>
        <dbReference type="PROSITE" id="PS51387"/>
    </source>
</evidence>
<dbReference type="AlphaFoldDB" id="A7SVJ7"/>
<dbReference type="Gene3D" id="1.10.150.120">
    <property type="entry name" value="[2Fe-2S]-binding domain"/>
    <property type="match status" value="1"/>
</dbReference>
<dbReference type="EMBL" id="DS469838">
    <property type="protein sequence ID" value="EDO32260.1"/>
    <property type="molecule type" value="Genomic_DNA"/>
</dbReference>
<dbReference type="InterPro" id="IPR036318">
    <property type="entry name" value="FAD-bd_PCMH-like_sf"/>
</dbReference>
<dbReference type="InterPro" id="IPR016208">
    <property type="entry name" value="Ald_Oxase/xanthine_DH-like"/>
</dbReference>
<dbReference type="FunFam" id="3.30.390.50:FF:000001">
    <property type="entry name" value="Xanthine dehydrogenase oxidase"/>
    <property type="match status" value="1"/>
</dbReference>
<dbReference type="InterPro" id="IPR016169">
    <property type="entry name" value="FAD-bd_PCMH_sub2"/>
</dbReference>
<dbReference type="InterPro" id="IPR036884">
    <property type="entry name" value="2Fe-2S-bd_dom_sf"/>
</dbReference>
<gene>
    <name evidence="4" type="ORF">NEMVEDRAFT_v1g247647</name>
</gene>
<dbReference type="Pfam" id="PF03450">
    <property type="entry name" value="CO_deh_flav_C"/>
    <property type="match status" value="1"/>
</dbReference>
<dbReference type="Pfam" id="PF00941">
    <property type="entry name" value="FAD_binding_5"/>
    <property type="match status" value="1"/>
</dbReference>
<dbReference type="Gene3D" id="3.30.390.50">
    <property type="entry name" value="CO dehydrogenase flavoprotein, C-terminal domain"/>
    <property type="match status" value="1"/>
</dbReference>
<dbReference type="PROSITE" id="PS51387">
    <property type="entry name" value="FAD_PCMH"/>
    <property type="match status" value="1"/>
</dbReference>
<dbReference type="FunFam" id="1.10.150.120:FF:000001">
    <property type="entry name" value="Aldehyde oxidase 1"/>
    <property type="match status" value="1"/>
</dbReference>
<dbReference type="SUPFAM" id="SSF47741">
    <property type="entry name" value="CO dehydrogenase ISP C-domain like"/>
    <property type="match status" value="1"/>
</dbReference>
<keyword evidence="1" id="KW-0285">Flavoprotein</keyword>
<keyword evidence="2" id="KW-0274">FAD</keyword>
<dbReference type="InParanoid" id="A7SVJ7"/>
<dbReference type="SUPFAM" id="SSF55447">
    <property type="entry name" value="CO dehydrogenase flavoprotein C-terminal domain-like"/>
    <property type="match status" value="1"/>
</dbReference>
<dbReference type="InterPro" id="IPR005107">
    <property type="entry name" value="CO_DH_flav_C"/>
</dbReference>
<dbReference type="SMART" id="SM01092">
    <property type="entry name" value="CO_deh_flav_C"/>
    <property type="match status" value="1"/>
</dbReference>
<dbReference type="InterPro" id="IPR016166">
    <property type="entry name" value="FAD-bd_PCMH"/>
</dbReference>
<dbReference type="PANTHER" id="PTHR45444:SF3">
    <property type="entry name" value="XANTHINE DEHYDROGENASE"/>
    <property type="match status" value="1"/>
</dbReference>
<dbReference type="InterPro" id="IPR016167">
    <property type="entry name" value="FAD-bd_PCMH_sub1"/>
</dbReference>
<feature type="domain" description="FAD-binding PCMH-type" evidence="3">
    <location>
        <begin position="183"/>
        <end position="373"/>
    </location>
</feature>
<dbReference type="PhylomeDB" id="A7SVJ7"/>
<sequence>MPVDIGKKEMPLLPEFWRHFSVNGCLAPLCSVDGMAVTTVEGIGSTKTRLHPAQERIANAHGSQCGFCTPGIVMSMYTLLRNNPLPSQKELESAFEGNLCRCTGYRAILDGYRTLTKDGCCGGKGKNGGCCMQSNGTVENDGTNASTPLFNADEFMPLDPTQEPIFPPELMLPEAYKPRSLTIKGDLVTWFRPSSLKELCELKTKHPQAKLVIGNTELGIETKFKNQSYPVLIAPTHIPELTSVQETAEGFTFGASVTLATIEKVLHSAQARLPEYQTRTYSAILEILRWFAGQQIRNVAGVGGNIITASPISDLNPIFMASGSTLKVASLAEDNTVQEREIKFDENFFLGYRKTALKSNEVLVSVHVPFTKQNEYLFAFKQARRRDDDIAIVNAGMRVRLDPTDQWRVKECCLSYGGMAPTTVIALKTSKALVGRLWDESLVDVACPLLEQDLPLAANAPGGQVSYRRSLTTSFFFKFYLMVTQELSKIEKAPFTILFLLESFRVV</sequence>
<accession>A7SVJ7</accession>
<dbReference type="GO" id="GO:0071949">
    <property type="term" value="F:FAD binding"/>
    <property type="evidence" value="ECO:0007669"/>
    <property type="project" value="InterPro"/>
</dbReference>
<dbReference type="InterPro" id="IPR036683">
    <property type="entry name" value="CO_DH_flav_C_dom_sf"/>
</dbReference>
<dbReference type="STRING" id="45351.A7SVJ7"/>
<protein>
    <recommendedName>
        <fullName evidence="3">FAD-binding PCMH-type domain-containing protein</fullName>
    </recommendedName>
</protein>
<dbReference type="SUPFAM" id="SSF56176">
    <property type="entry name" value="FAD-binding/transporter-associated domain-like"/>
    <property type="match status" value="1"/>
</dbReference>
<dbReference type="Proteomes" id="UP000001593">
    <property type="component" value="Unassembled WGS sequence"/>
</dbReference>
<reference evidence="4 5" key="1">
    <citation type="journal article" date="2007" name="Science">
        <title>Sea anemone genome reveals ancestral eumetazoan gene repertoire and genomic organization.</title>
        <authorList>
            <person name="Putnam N.H."/>
            <person name="Srivastava M."/>
            <person name="Hellsten U."/>
            <person name="Dirks B."/>
            <person name="Chapman J."/>
            <person name="Salamov A."/>
            <person name="Terry A."/>
            <person name="Shapiro H."/>
            <person name="Lindquist E."/>
            <person name="Kapitonov V.V."/>
            <person name="Jurka J."/>
            <person name="Genikhovich G."/>
            <person name="Grigoriev I.V."/>
            <person name="Lucas S.M."/>
            <person name="Steele R.E."/>
            <person name="Finnerty J.R."/>
            <person name="Technau U."/>
            <person name="Martindale M.Q."/>
            <person name="Rokhsar D.S."/>
        </authorList>
    </citation>
    <scope>NUCLEOTIDE SEQUENCE [LARGE SCALE GENOMIC DNA]</scope>
    <source>
        <strain evidence="5">CH2 X CH6</strain>
    </source>
</reference>
<evidence type="ECO:0000256" key="1">
    <source>
        <dbReference type="ARBA" id="ARBA00022630"/>
    </source>
</evidence>